<protein>
    <submittedName>
        <fullName evidence="1">Uncharacterized protein</fullName>
    </submittedName>
</protein>
<dbReference type="EMBL" id="JARJCM010000014">
    <property type="protein sequence ID" value="KAJ7041860.1"/>
    <property type="molecule type" value="Genomic_DNA"/>
</dbReference>
<organism evidence="1 2">
    <name type="scientific">Mycena alexandri</name>
    <dbReference type="NCBI Taxonomy" id="1745969"/>
    <lineage>
        <taxon>Eukaryota</taxon>
        <taxon>Fungi</taxon>
        <taxon>Dikarya</taxon>
        <taxon>Basidiomycota</taxon>
        <taxon>Agaricomycotina</taxon>
        <taxon>Agaricomycetes</taxon>
        <taxon>Agaricomycetidae</taxon>
        <taxon>Agaricales</taxon>
        <taxon>Marasmiineae</taxon>
        <taxon>Mycenaceae</taxon>
        <taxon>Mycena</taxon>
    </lineage>
</organism>
<reference evidence="1" key="1">
    <citation type="submission" date="2023-03" db="EMBL/GenBank/DDBJ databases">
        <title>Massive genome expansion in bonnet fungi (Mycena s.s.) driven by repeated elements and novel gene families across ecological guilds.</title>
        <authorList>
            <consortium name="Lawrence Berkeley National Laboratory"/>
            <person name="Harder C.B."/>
            <person name="Miyauchi S."/>
            <person name="Viragh M."/>
            <person name="Kuo A."/>
            <person name="Thoen E."/>
            <person name="Andreopoulos B."/>
            <person name="Lu D."/>
            <person name="Skrede I."/>
            <person name="Drula E."/>
            <person name="Henrissat B."/>
            <person name="Morin E."/>
            <person name="Kohler A."/>
            <person name="Barry K."/>
            <person name="LaButti K."/>
            <person name="Morin E."/>
            <person name="Salamov A."/>
            <person name="Lipzen A."/>
            <person name="Mereny Z."/>
            <person name="Hegedus B."/>
            <person name="Baldrian P."/>
            <person name="Stursova M."/>
            <person name="Weitz H."/>
            <person name="Taylor A."/>
            <person name="Grigoriev I.V."/>
            <person name="Nagy L.G."/>
            <person name="Martin F."/>
            <person name="Kauserud H."/>
        </authorList>
    </citation>
    <scope>NUCLEOTIDE SEQUENCE</scope>
    <source>
        <strain evidence="1">CBHHK200</strain>
    </source>
</reference>
<dbReference type="Proteomes" id="UP001218188">
    <property type="component" value="Unassembled WGS sequence"/>
</dbReference>
<proteinExistence type="predicted"/>
<evidence type="ECO:0000313" key="2">
    <source>
        <dbReference type="Proteomes" id="UP001218188"/>
    </source>
</evidence>
<accession>A0AAD6TB96</accession>
<dbReference type="AlphaFoldDB" id="A0AAD6TB96"/>
<name>A0AAD6TB96_9AGAR</name>
<gene>
    <name evidence="1" type="ORF">C8F04DRAFT_1390762</name>
</gene>
<sequence>MKPVQVIHRLRLIAVRSASNVATSAPDVKQPPQRRRLRMISTLNPLSIKPSDYLDLSPAVRIYPFLIGFSNAALSSGPRYPDFRYHLQKRFPKGSTGFLYYHREPEAAPLEGGVRFRILPDATPSSFSNGQDLLLPTGIPWQIILPQLARPHYQCFTNHLLHENLVTSTQILRCGEIFGARRIAPSLILFRLGQEFPVNFASPILKLTVVDESLHTLTIGSIFGNNNTLSPFSGSAIARFEPSFLDGRRVVHLRITKIVTPVVCRIPESKIVEPKEGQLFTVAPWGRGPRPWVYDLTRKTKVAAVFRHLWATSQKSSP</sequence>
<comment type="caution">
    <text evidence="1">The sequence shown here is derived from an EMBL/GenBank/DDBJ whole genome shotgun (WGS) entry which is preliminary data.</text>
</comment>
<keyword evidence="2" id="KW-1185">Reference proteome</keyword>
<evidence type="ECO:0000313" key="1">
    <source>
        <dbReference type="EMBL" id="KAJ7041860.1"/>
    </source>
</evidence>